<comment type="subunit">
    <text evidence="2">Monomer.</text>
</comment>
<feature type="site" description="Substrate discrimination" evidence="2">
    <location>
        <position position="14"/>
    </location>
</feature>
<dbReference type="InterPro" id="IPR024728">
    <property type="entry name" value="PolY_HhH_motif"/>
</dbReference>
<dbReference type="Gene3D" id="3.30.70.270">
    <property type="match status" value="1"/>
</dbReference>
<dbReference type="GO" id="GO:0000287">
    <property type="term" value="F:magnesium ion binding"/>
    <property type="evidence" value="ECO:0007669"/>
    <property type="project" value="UniProtKB-UniRule"/>
</dbReference>
<dbReference type="GeneID" id="24821853"/>
<gene>
    <name evidence="2" type="primary">dbh</name>
    <name evidence="4" type="ORF">MSBRW_0444</name>
</gene>
<dbReference type="SUPFAM" id="SSF56672">
    <property type="entry name" value="DNA/RNA polymerases"/>
    <property type="match status" value="1"/>
</dbReference>
<reference evidence="4 5" key="1">
    <citation type="submission" date="2014-07" db="EMBL/GenBank/DDBJ databases">
        <title>Methanogenic archaea and the global carbon cycle.</title>
        <authorList>
            <person name="Henriksen J.R."/>
            <person name="Luke J."/>
            <person name="Reinhart S."/>
            <person name="Benedict M.N."/>
            <person name="Youngblut N.D."/>
            <person name="Metcalf M.E."/>
            <person name="Whitaker R.J."/>
            <person name="Metcalf W.W."/>
        </authorList>
    </citation>
    <scope>NUCLEOTIDE SEQUENCE [LARGE SCALE GENOMIC DNA]</scope>
    <source>
        <strain evidence="4 5">Wiesmoor</strain>
    </source>
</reference>
<protein>
    <recommendedName>
        <fullName evidence="2">DNA polymerase IV</fullName>
        <shortName evidence="2">Pol IV</shortName>
        <ecNumber evidence="2">2.7.7.7</ecNumber>
    </recommendedName>
</protein>
<keyword evidence="2" id="KW-0235">DNA replication</keyword>
<keyword evidence="2 4" id="KW-0808">Transferase</keyword>
<dbReference type="Pfam" id="PF00817">
    <property type="entry name" value="IMS"/>
    <property type="match status" value="1"/>
</dbReference>
<evidence type="ECO:0000259" key="3">
    <source>
        <dbReference type="PROSITE" id="PS50173"/>
    </source>
</evidence>
<dbReference type="InterPro" id="IPR022880">
    <property type="entry name" value="DNApol_IV"/>
</dbReference>
<dbReference type="InterPro" id="IPR017961">
    <property type="entry name" value="DNA_pol_Y-fam_little_finger"/>
</dbReference>
<feature type="domain" description="UmuC" evidence="3">
    <location>
        <begin position="5"/>
        <end position="196"/>
    </location>
</feature>
<keyword evidence="2" id="KW-0239">DNA-directed DNA polymerase</keyword>
<dbReference type="SUPFAM" id="SSF100879">
    <property type="entry name" value="Lesion bypass DNA polymerase (Y-family), little finger domain"/>
    <property type="match status" value="1"/>
</dbReference>
<dbReference type="PROSITE" id="PS50173">
    <property type="entry name" value="UMUC"/>
    <property type="match status" value="1"/>
</dbReference>
<comment type="function">
    <text evidence="2">Poorly processive, error-prone DNA polymerase involved in untargeted mutagenesis. Copies undamaged DNA at stalled replication forks, which arise in vivo from mismatched or misaligned primer ends. These misaligned primers can be extended by PolIV. Exhibits no 3'-5' exonuclease (proofreading) activity. May be involved in translesional synthesis.</text>
</comment>
<dbReference type="Pfam" id="PF11798">
    <property type="entry name" value="IMS_HHH"/>
    <property type="match status" value="1"/>
</dbReference>
<dbReference type="InterPro" id="IPR043502">
    <property type="entry name" value="DNA/RNA_pol_sf"/>
</dbReference>
<comment type="subcellular location">
    <subcellularLocation>
        <location evidence="2">Cytoplasm</location>
    </subcellularLocation>
</comment>
<dbReference type="CDD" id="cd03586">
    <property type="entry name" value="PolY_Pol_IV_kappa"/>
    <property type="match status" value="1"/>
</dbReference>
<dbReference type="PANTHER" id="PTHR11076:SF33">
    <property type="entry name" value="DNA POLYMERASE KAPPA"/>
    <property type="match status" value="1"/>
</dbReference>
<dbReference type="HAMAP" id="MF_01113">
    <property type="entry name" value="DNApol_IV"/>
    <property type="match status" value="1"/>
</dbReference>
<dbReference type="GO" id="GO:0042276">
    <property type="term" value="P:error-prone translesion synthesis"/>
    <property type="evidence" value="ECO:0007669"/>
    <property type="project" value="TreeGrafter"/>
</dbReference>
<dbReference type="GO" id="GO:0006281">
    <property type="term" value="P:DNA repair"/>
    <property type="evidence" value="ECO:0007669"/>
    <property type="project" value="UniProtKB-UniRule"/>
</dbReference>
<dbReference type="PANTHER" id="PTHR11076">
    <property type="entry name" value="DNA REPAIR POLYMERASE UMUC / TRANSFERASE FAMILY MEMBER"/>
    <property type="match status" value="1"/>
</dbReference>
<dbReference type="InterPro" id="IPR036775">
    <property type="entry name" value="DNA_pol_Y-fam_lit_finger_sf"/>
</dbReference>
<dbReference type="GO" id="GO:0005737">
    <property type="term" value="C:cytoplasm"/>
    <property type="evidence" value="ECO:0007669"/>
    <property type="project" value="UniProtKB-SubCell"/>
</dbReference>
<dbReference type="GO" id="GO:0006261">
    <property type="term" value="P:DNA-templated DNA replication"/>
    <property type="evidence" value="ECO:0007669"/>
    <property type="project" value="UniProtKB-UniRule"/>
</dbReference>
<dbReference type="InterPro" id="IPR050116">
    <property type="entry name" value="DNA_polymerase-Y"/>
</dbReference>
<keyword evidence="2" id="KW-0963">Cytoplasm</keyword>
<keyword evidence="2" id="KW-0479">Metal-binding</keyword>
<dbReference type="GO" id="GO:0003684">
    <property type="term" value="F:damaged DNA binding"/>
    <property type="evidence" value="ECO:0007669"/>
    <property type="project" value="InterPro"/>
</dbReference>
<keyword evidence="2" id="KW-0515">Mutator protein</keyword>
<dbReference type="GO" id="GO:0003887">
    <property type="term" value="F:DNA-directed DNA polymerase activity"/>
    <property type="evidence" value="ECO:0007669"/>
    <property type="project" value="UniProtKB-UniRule"/>
</dbReference>
<dbReference type="Gene3D" id="1.10.150.20">
    <property type="entry name" value="5' to 3' exonuclease, C-terminal subdomain"/>
    <property type="match status" value="1"/>
</dbReference>
<keyword evidence="2 4" id="KW-0548">Nucleotidyltransferase</keyword>
<dbReference type="EC" id="2.7.7.7" evidence="2"/>
<keyword evidence="2" id="KW-0460">Magnesium</keyword>
<dbReference type="AlphaFoldDB" id="A0A0E3QIL6"/>
<comment type="catalytic activity">
    <reaction evidence="2">
        <text>DNA(n) + a 2'-deoxyribonucleoside 5'-triphosphate = DNA(n+1) + diphosphate</text>
        <dbReference type="Rhea" id="RHEA:22508"/>
        <dbReference type="Rhea" id="RHEA-COMP:17339"/>
        <dbReference type="Rhea" id="RHEA-COMP:17340"/>
        <dbReference type="ChEBI" id="CHEBI:33019"/>
        <dbReference type="ChEBI" id="CHEBI:61560"/>
        <dbReference type="ChEBI" id="CHEBI:173112"/>
        <dbReference type="EC" id="2.7.7.7"/>
    </reaction>
</comment>
<keyword evidence="2" id="KW-0227">DNA damage</keyword>
<organism evidence="4 5">
    <name type="scientific">Methanosarcina barkeri str. Wiesmoor</name>
    <dbReference type="NCBI Taxonomy" id="1434109"/>
    <lineage>
        <taxon>Archaea</taxon>
        <taxon>Methanobacteriati</taxon>
        <taxon>Methanobacteriota</taxon>
        <taxon>Stenosarchaea group</taxon>
        <taxon>Methanomicrobia</taxon>
        <taxon>Methanosarcinales</taxon>
        <taxon>Methanosarcinaceae</taxon>
        <taxon>Methanosarcina</taxon>
    </lineage>
</organism>
<proteinExistence type="inferred from homology"/>
<dbReference type="Gene3D" id="3.40.1170.60">
    <property type="match status" value="1"/>
</dbReference>
<feature type="binding site" evidence="2">
    <location>
        <position position="113"/>
    </location>
    <ligand>
        <name>Mg(2+)</name>
        <dbReference type="ChEBI" id="CHEBI:18420"/>
    </ligand>
</feature>
<evidence type="ECO:0000256" key="1">
    <source>
        <dbReference type="ARBA" id="ARBA00010945"/>
    </source>
</evidence>
<dbReference type="Gene3D" id="3.30.1490.100">
    <property type="entry name" value="DNA polymerase, Y-family, little finger domain"/>
    <property type="match status" value="1"/>
</dbReference>
<evidence type="ECO:0000313" key="4">
    <source>
        <dbReference type="EMBL" id="AKB49697.1"/>
    </source>
</evidence>
<comment type="similarity">
    <text evidence="1 2">Belongs to the DNA polymerase type-Y family.</text>
</comment>
<dbReference type="Proteomes" id="UP000033038">
    <property type="component" value="Chromosome"/>
</dbReference>
<dbReference type="HOGENOM" id="CLU_012348_1_1_2"/>
<name>A0A0E3QIL6_METBA</name>
<dbReference type="EMBL" id="CP009526">
    <property type="protein sequence ID" value="AKB49697.1"/>
    <property type="molecule type" value="Genomic_DNA"/>
</dbReference>
<comment type="cofactor">
    <cofactor evidence="2">
        <name>Mg(2+)</name>
        <dbReference type="ChEBI" id="CHEBI:18420"/>
    </cofactor>
    <text evidence="2">Binds 2 magnesium ions per subunit.</text>
</comment>
<keyword evidence="2" id="KW-0238">DNA-binding</keyword>
<feature type="binding site" evidence="2">
    <location>
        <position position="9"/>
    </location>
    <ligand>
        <name>Mg(2+)</name>
        <dbReference type="ChEBI" id="CHEBI:18420"/>
    </ligand>
</feature>
<dbReference type="InterPro" id="IPR043128">
    <property type="entry name" value="Rev_trsase/Diguanyl_cyclase"/>
</dbReference>
<dbReference type="KEGG" id="mbw:MSBRW_0444"/>
<dbReference type="PATRIC" id="fig|1434109.4.peg.536"/>
<dbReference type="RefSeq" id="WP_011305592.1">
    <property type="nucleotide sequence ID" value="NZ_CP009526.1"/>
</dbReference>
<dbReference type="InterPro" id="IPR001126">
    <property type="entry name" value="UmuC"/>
</dbReference>
<keyword evidence="2" id="KW-0234">DNA repair</keyword>
<accession>A0A0E3QIL6</accession>
<dbReference type="NCBIfam" id="NF002677">
    <property type="entry name" value="PRK02406.1"/>
    <property type="match status" value="1"/>
</dbReference>
<evidence type="ECO:0000313" key="5">
    <source>
        <dbReference type="Proteomes" id="UP000033038"/>
    </source>
</evidence>
<dbReference type="Pfam" id="PF11799">
    <property type="entry name" value="IMS_C"/>
    <property type="match status" value="1"/>
</dbReference>
<sequence>MQRIILHVDMDSFYAAIEERENPELQGKAVVVCMLSGRSELSGAVSTCNYTARESGIKAGMSCSKAKKLNPEAVFLPVRKDFYTSVSDRVMEILRSYADAREIGEAFEQISIDEAFLEITEKTGGDFNLAFEIGTQIKNEVKDKEKLTCSVGVGPNKLIAKMASSVQKPDGITVISPDKFESFLWPLKVSKLWGIGNVTAGKLQEMGIVTIKDLAEHDVIDLISTFGKTRGVWLKQAASGIDDSPLKEKDGSEQIGRIATLPEDTLDVNLISQLLDRLAGDVISKLDSRELSFRTVTITVINSKFRMYTKSRTLNHPAYSKETLLEVTREILNEFLSESRTEFRRVGVRVGELQKRMGQKSLFDY</sequence>
<feature type="active site" evidence="2">
    <location>
        <position position="114"/>
    </location>
</feature>
<evidence type="ECO:0000256" key="2">
    <source>
        <dbReference type="HAMAP-Rule" id="MF_01113"/>
    </source>
</evidence>